<reference evidence="2 3" key="1">
    <citation type="journal article" date="2016" name="Nat. Commun.">
        <title>Thousands of microbial genomes shed light on interconnected biogeochemical processes in an aquifer system.</title>
        <authorList>
            <person name="Anantharaman K."/>
            <person name="Brown C.T."/>
            <person name="Hug L.A."/>
            <person name="Sharon I."/>
            <person name="Castelle C.J."/>
            <person name="Probst A.J."/>
            <person name="Thomas B.C."/>
            <person name="Singh A."/>
            <person name="Wilkins M.J."/>
            <person name="Karaoz U."/>
            <person name="Brodie E.L."/>
            <person name="Williams K.H."/>
            <person name="Hubbard S.S."/>
            <person name="Banfield J.F."/>
        </authorList>
    </citation>
    <scope>NUCLEOTIDE SEQUENCE [LARGE SCALE GENOMIC DNA]</scope>
</reference>
<accession>A0A1G2SED3</accession>
<dbReference type="Gene3D" id="3.90.20.10">
    <property type="match status" value="1"/>
</dbReference>
<dbReference type="AlphaFoldDB" id="A0A1G2SED3"/>
<sequence length="102" mass="11745">MKKATNKKMTIDDLAVMVAKGFAGVDKKFDGVYRKFDEVDNKFAEVKKEISEVKKDVAEVKENLASTRRDVLAMGDKFTLKYEFHDLASRVSLLEQKRKVKR</sequence>
<name>A0A1G2SED3_9BACT</name>
<dbReference type="EMBL" id="MHUW01000021">
    <property type="protein sequence ID" value="OHA83009.1"/>
    <property type="molecule type" value="Genomic_DNA"/>
</dbReference>
<organism evidence="2 3">
    <name type="scientific">Candidatus Yonathbacteria bacterium RIFCSPLOWO2_01_FULL_47_33b</name>
    <dbReference type="NCBI Taxonomy" id="1802727"/>
    <lineage>
        <taxon>Bacteria</taxon>
        <taxon>Candidatus Yonathiibacteriota</taxon>
    </lineage>
</organism>
<proteinExistence type="predicted"/>
<evidence type="ECO:0000313" key="2">
    <source>
        <dbReference type="EMBL" id="OHA83009.1"/>
    </source>
</evidence>
<dbReference type="Proteomes" id="UP000177987">
    <property type="component" value="Unassembled WGS sequence"/>
</dbReference>
<feature type="coiled-coil region" evidence="1">
    <location>
        <begin position="36"/>
        <end position="70"/>
    </location>
</feature>
<protein>
    <recommendedName>
        <fullName evidence="4">t-SNARE coiled-coil homology domain-containing protein</fullName>
    </recommendedName>
</protein>
<gene>
    <name evidence="2" type="ORF">A2937_02275</name>
</gene>
<comment type="caution">
    <text evidence="2">The sequence shown here is derived from an EMBL/GenBank/DDBJ whole genome shotgun (WGS) entry which is preliminary data.</text>
</comment>
<evidence type="ECO:0000256" key="1">
    <source>
        <dbReference type="SAM" id="Coils"/>
    </source>
</evidence>
<keyword evidence="1" id="KW-0175">Coiled coil</keyword>
<evidence type="ECO:0000313" key="3">
    <source>
        <dbReference type="Proteomes" id="UP000177987"/>
    </source>
</evidence>
<dbReference type="STRING" id="1802727.A2937_02275"/>
<evidence type="ECO:0008006" key="4">
    <source>
        <dbReference type="Google" id="ProtNLM"/>
    </source>
</evidence>